<feature type="compositionally biased region" description="Basic and acidic residues" evidence="1">
    <location>
        <begin position="85"/>
        <end position="111"/>
    </location>
</feature>
<evidence type="ECO:0000313" key="3">
    <source>
        <dbReference type="Proteomes" id="UP000314294"/>
    </source>
</evidence>
<evidence type="ECO:0000256" key="1">
    <source>
        <dbReference type="SAM" id="MobiDB-lite"/>
    </source>
</evidence>
<dbReference type="Proteomes" id="UP000314294">
    <property type="component" value="Unassembled WGS sequence"/>
</dbReference>
<accession>A0A4Z2I1C9</accession>
<name>A0A4Z2I1C9_9TELE</name>
<protein>
    <submittedName>
        <fullName evidence="2">Uncharacterized protein</fullName>
    </submittedName>
</protein>
<feature type="region of interest" description="Disordered" evidence="1">
    <location>
        <begin position="59"/>
        <end position="111"/>
    </location>
</feature>
<reference evidence="2 3" key="1">
    <citation type="submission" date="2019-03" db="EMBL/GenBank/DDBJ databases">
        <title>First draft genome of Liparis tanakae, snailfish: a comprehensive survey of snailfish specific genes.</title>
        <authorList>
            <person name="Kim W."/>
            <person name="Song I."/>
            <person name="Jeong J.-H."/>
            <person name="Kim D."/>
            <person name="Kim S."/>
            <person name="Ryu S."/>
            <person name="Song J.Y."/>
            <person name="Lee S.K."/>
        </authorList>
    </citation>
    <scope>NUCLEOTIDE SEQUENCE [LARGE SCALE GENOMIC DNA]</scope>
    <source>
        <tissue evidence="2">Muscle</tissue>
    </source>
</reference>
<sequence>MFSWGNEGVDLKVTKAAWVCDEEGAQTTQRWTGDIIRDTQFDAVDEPVCLDWNRYAAGSTRSQKPTQVCKPHCNSGVERKKRNNNNKEKKKNINKEKNKKTKENNNKKNTK</sequence>
<proteinExistence type="predicted"/>
<dbReference type="AlphaFoldDB" id="A0A4Z2I1C9"/>
<keyword evidence="3" id="KW-1185">Reference proteome</keyword>
<organism evidence="2 3">
    <name type="scientific">Liparis tanakae</name>
    <name type="common">Tanaka's snailfish</name>
    <dbReference type="NCBI Taxonomy" id="230148"/>
    <lineage>
        <taxon>Eukaryota</taxon>
        <taxon>Metazoa</taxon>
        <taxon>Chordata</taxon>
        <taxon>Craniata</taxon>
        <taxon>Vertebrata</taxon>
        <taxon>Euteleostomi</taxon>
        <taxon>Actinopterygii</taxon>
        <taxon>Neopterygii</taxon>
        <taxon>Teleostei</taxon>
        <taxon>Neoteleostei</taxon>
        <taxon>Acanthomorphata</taxon>
        <taxon>Eupercaria</taxon>
        <taxon>Perciformes</taxon>
        <taxon>Cottioidei</taxon>
        <taxon>Cottales</taxon>
        <taxon>Liparidae</taxon>
        <taxon>Liparis</taxon>
    </lineage>
</organism>
<comment type="caution">
    <text evidence="2">The sequence shown here is derived from an EMBL/GenBank/DDBJ whole genome shotgun (WGS) entry which is preliminary data.</text>
</comment>
<evidence type="ECO:0000313" key="2">
    <source>
        <dbReference type="EMBL" id="TNN71728.1"/>
    </source>
</evidence>
<gene>
    <name evidence="2" type="ORF">EYF80_018079</name>
</gene>
<dbReference type="EMBL" id="SRLO01000146">
    <property type="protein sequence ID" value="TNN71728.1"/>
    <property type="molecule type" value="Genomic_DNA"/>
</dbReference>